<dbReference type="AlphaFoldDB" id="A0A6C0B2P9"/>
<name>A0A6C0B2P9_9ZZZZ</name>
<organism evidence="1">
    <name type="scientific">viral metagenome</name>
    <dbReference type="NCBI Taxonomy" id="1070528"/>
    <lineage>
        <taxon>unclassified sequences</taxon>
        <taxon>metagenomes</taxon>
        <taxon>organismal metagenomes</taxon>
    </lineage>
</organism>
<reference evidence="1" key="1">
    <citation type="journal article" date="2020" name="Nature">
        <title>Giant virus diversity and host interactions through global metagenomics.</title>
        <authorList>
            <person name="Schulz F."/>
            <person name="Roux S."/>
            <person name="Paez-Espino D."/>
            <person name="Jungbluth S."/>
            <person name="Walsh D.A."/>
            <person name="Denef V.J."/>
            <person name="McMahon K.D."/>
            <person name="Konstantinidis K.T."/>
            <person name="Eloe-Fadrosh E.A."/>
            <person name="Kyrpides N.C."/>
            <person name="Woyke T."/>
        </authorList>
    </citation>
    <scope>NUCLEOTIDE SEQUENCE</scope>
    <source>
        <strain evidence="1">GVMAG-M-3300009185-7</strain>
    </source>
</reference>
<proteinExistence type="predicted"/>
<protein>
    <submittedName>
        <fullName evidence="1">Uncharacterized protein</fullName>
    </submittedName>
</protein>
<accession>A0A6C0B2P9</accession>
<dbReference type="EMBL" id="MN739050">
    <property type="protein sequence ID" value="QHS86061.1"/>
    <property type="molecule type" value="Genomic_DNA"/>
</dbReference>
<evidence type="ECO:0000313" key="1">
    <source>
        <dbReference type="EMBL" id="QHS86061.1"/>
    </source>
</evidence>
<sequence>MAEAENAMLKQQLAMYYSANCGLTQQVAFLQDKTYRLQGELLRAKEEATEATSSYQALLKHIYGIRRAAIEAIKRLPY</sequence>